<evidence type="ECO:0000256" key="4">
    <source>
        <dbReference type="SAM" id="Phobius"/>
    </source>
</evidence>
<organism evidence="5 6">
    <name type="scientific">Dinghuibacter silviterrae</name>
    <dbReference type="NCBI Taxonomy" id="1539049"/>
    <lineage>
        <taxon>Bacteria</taxon>
        <taxon>Pseudomonadati</taxon>
        <taxon>Bacteroidota</taxon>
        <taxon>Chitinophagia</taxon>
        <taxon>Chitinophagales</taxon>
        <taxon>Chitinophagaceae</taxon>
        <taxon>Dinghuibacter</taxon>
    </lineage>
</organism>
<dbReference type="Gene3D" id="2.40.10.10">
    <property type="entry name" value="Trypsin-like serine proteases"/>
    <property type="match status" value="2"/>
</dbReference>
<dbReference type="OrthoDB" id="9766361at2"/>
<keyword evidence="4" id="KW-0472">Membrane</keyword>
<dbReference type="GO" id="GO:0004252">
    <property type="term" value="F:serine-type endopeptidase activity"/>
    <property type="evidence" value="ECO:0007669"/>
    <property type="project" value="InterPro"/>
</dbReference>
<evidence type="ECO:0000256" key="3">
    <source>
        <dbReference type="ARBA" id="ARBA00022801"/>
    </source>
</evidence>
<reference evidence="5 6" key="1">
    <citation type="submission" date="2019-03" db="EMBL/GenBank/DDBJ databases">
        <title>Genomic Encyclopedia of Type Strains, Phase IV (KMG-IV): sequencing the most valuable type-strain genomes for metagenomic binning, comparative biology and taxonomic classification.</title>
        <authorList>
            <person name="Goeker M."/>
        </authorList>
    </citation>
    <scope>NUCLEOTIDE SEQUENCE [LARGE SCALE GENOMIC DNA]</scope>
    <source>
        <strain evidence="5 6">DSM 100059</strain>
    </source>
</reference>
<evidence type="ECO:0000313" key="6">
    <source>
        <dbReference type="Proteomes" id="UP000294498"/>
    </source>
</evidence>
<dbReference type="InterPro" id="IPR051201">
    <property type="entry name" value="Chloro_Bact_Ser_Proteases"/>
</dbReference>
<dbReference type="AlphaFoldDB" id="A0A4R8DGA5"/>
<dbReference type="GO" id="GO:0006508">
    <property type="term" value="P:proteolysis"/>
    <property type="evidence" value="ECO:0007669"/>
    <property type="project" value="UniProtKB-KW"/>
</dbReference>
<evidence type="ECO:0000256" key="2">
    <source>
        <dbReference type="ARBA" id="ARBA00022670"/>
    </source>
</evidence>
<keyword evidence="4" id="KW-0812">Transmembrane</keyword>
<accession>A0A4R8DGA5</accession>
<keyword evidence="4" id="KW-1133">Transmembrane helix</keyword>
<dbReference type="Proteomes" id="UP000294498">
    <property type="component" value="Unassembled WGS sequence"/>
</dbReference>
<proteinExistence type="inferred from homology"/>
<feature type="transmembrane region" description="Helical" evidence="4">
    <location>
        <begin position="98"/>
        <end position="120"/>
    </location>
</feature>
<keyword evidence="2 5" id="KW-0645">Protease</keyword>
<name>A0A4R8DGA5_9BACT</name>
<evidence type="ECO:0000313" key="5">
    <source>
        <dbReference type="EMBL" id="TDW96515.1"/>
    </source>
</evidence>
<dbReference type="InterPro" id="IPR009003">
    <property type="entry name" value="Peptidase_S1_PA"/>
</dbReference>
<sequence length="369" mass="40832">MDEVLLQNAVDRYLRMEMTQQERLVFEELRRTNPEVDQLVVAHSFFLQELERFGQLKEFKSTLNTVEAELLEEGAIKPERLTAGARVSNMWIRYRRTIAVAACIGGITAVCISGMMLAIAPKHDARLMELANKVNSVENSQRVLRQQLNEVTKTITPSPAELKVSGTSFLIDGRGYLVTSAHVVKDVSSVFVANHKGDNFKARIIFVNPLQDLAILKIEDSNWTTSGPLPYGIKRTGAELGEPIFTLGYPRNYAEIVYGEGYLSAQTGYNGDSISCQITVSANPGNSGGPVLNEKGEVVGILSTKQPQTDGVVFALNARNIYSALDSLKKDTTNTYPTIRVSSVSTIRSLDRVDQIKKIEDCVYMVKGY</sequence>
<comment type="similarity">
    <text evidence="1">Belongs to the peptidase S1C family.</text>
</comment>
<dbReference type="PANTHER" id="PTHR43343">
    <property type="entry name" value="PEPTIDASE S12"/>
    <property type="match status" value="1"/>
</dbReference>
<dbReference type="SUPFAM" id="SSF50494">
    <property type="entry name" value="Trypsin-like serine proteases"/>
    <property type="match status" value="1"/>
</dbReference>
<keyword evidence="6" id="KW-1185">Reference proteome</keyword>
<keyword evidence="3" id="KW-0378">Hydrolase</keyword>
<dbReference type="InterPro" id="IPR001940">
    <property type="entry name" value="Peptidase_S1C"/>
</dbReference>
<dbReference type="PRINTS" id="PR00834">
    <property type="entry name" value="PROTEASES2C"/>
</dbReference>
<dbReference type="PANTHER" id="PTHR43343:SF3">
    <property type="entry name" value="PROTEASE DO-LIKE 8, CHLOROPLASTIC"/>
    <property type="match status" value="1"/>
</dbReference>
<comment type="caution">
    <text evidence="5">The sequence shown here is derived from an EMBL/GenBank/DDBJ whole genome shotgun (WGS) entry which is preliminary data.</text>
</comment>
<protein>
    <submittedName>
        <fullName evidence="5">S1-C subfamily serine protease</fullName>
    </submittedName>
</protein>
<evidence type="ECO:0000256" key="1">
    <source>
        <dbReference type="ARBA" id="ARBA00010541"/>
    </source>
</evidence>
<dbReference type="RefSeq" id="WP_133997084.1">
    <property type="nucleotide sequence ID" value="NZ_SODV01000002.1"/>
</dbReference>
<dbReference type="InterPro" id="IPR043504">
    <property type="entry name" value="Peptidase_S1_PA_chymotrypsin"/>
</dbReference>
<dbReference type="EMBL" id="SODV01000002">
    <property type="protein sequence ID" value="TDW96515.1"/>
    <property type="molecule type" value="Genomic_DNA"/>
</dbReference>
<dbReference type="Pfam" id="PF13365">
    <property type="entry name" value="Trypsin_2"/>
    <property type="match status" value="1"/>
</dbReference>
<gene>
    <name evidence="5" type="ORF">EDB95_4346</name>
</gene>